<accession>A0A1G6BTD1</accession>
<gene>
    <name evidence="2" type="ORF">SAMN02927930_00911</name>
</gene>
<keyword evidence="3" id="KW-1185">Reference proteome</keyword>
<organism evidence="2 3">
    <name type="scientific">Pseudidiomarina indica</name>
    <dbReference type="NCBI Taxonomy" id="1159017"/>
    <lineage>
        <taxon>Bacteria</taxon>
        <taxon>Pseudomonadati</taxon>
        <taxon>Pseudomonadota</taxon>
        <taxon>Gammaproteobacteria</taxon>
        <taxon>Alteromonadales</taxon>
        <taxon>Idiomarinaceae</taxon>
        <taxon>Pseudidiomarina</taxon>
    </lineage>
</organism>
<dbReference type="Proteomes" id="UP000199626">
    <property type="component" value="Unassembled WGS sequence"/>
</dbReference>
<sequence>MKRVIQYLFKGLTILLPLIVTLALVYWLLVTIEAWLRPFWEAILGAEYYIPGLALASFMLIAILIGFSARWRVINYLWALPGRIMERMPVLRSLYSTINDAFDLMSGKSFAEESVVMVTLPGAEVKLIGIVTKKPGLGDDRLSSLLAEDHLAVFLPMAYNVGGYMVIVPRSCVEPLEMSPAEAMQLTMSGGLSKSQQPTK</sequence>
<keyword evidence="1" id="KW-0472">Membrane</keyword>
<proteinExistence type="predicted"/>
<evidence type="ECO:0000313" key="2">
    <source>
        <dbReference type="EMBL" id="SDB23797.1"/>
    </source>
</evidence>
<dbReference type="PANTHER" id="PTHR31876">
    <property type="entry name" value="COV-LIKE PROTEIN 1"/>
    <property type="match status" value="1"/>
</dbReference>
<feature type="transmembrane region" description="Helical" evidence="1">
    <location>
        <begin position="7"/>
        <end position="28"/>
    </location>
</feature>
<dbReference type="PANTHER" id="PTHR31876:SF26">
    <property type="entry name" value="PROTEIN LIKE COV 2"/>
    <property type="match status" value="1"/>
</dbReference>
<keyword evidence="1" id="KW-1133">Transmembrane helix</keyword>
<dbReference type="STRING" id="1159017.SAMN02927930_00911"/>
<feature type="transmembrane region" description="Helical" evidence="1">
    <location>
        <begin position="48"/>
        <end position="67"/>
    </location>
</feature>
<evidence type="ECO:0000256" key="1">
    <source>
        <dbReference type="SAM" id="Phobius"/>
    </source>
</evidence>
<keyword evidence="1" id="KW-0812">Transmembrane</keyword>
<evidence type="ECO:0000313" key="3">
    <source>
        <dbReference type="Proteomes" id="UP000199626"/>
    </source>
</evidence>
<dbReference type="Pfam" id="PF04367">
    <property type="entry name" value="DUF502"/>
    <property type="match status" value="1"/>
</dbReference>
<dbReference type="InterPro" id="IPR007462">
    <property type="entry name" value="COV1-like"/>
</dbReference>
<reference evidence="3" key="1">
    <citation type="submission" date="2016-10" db="EMBL/GenBank/DDBJ databases">
        <authorList>
            <person name="Varghese N."/>
            <person name="Submissions S."/>
        </authorList>
    </citation>
    <scope>NUCLEOTIDE SEQUENCE [LARGE SCALE GENOMIC DNA]</scope>
    <source>
        <strain evidence="3">CGMCC 1.10824</strain>
    </source>
</reference>
<dbReference type="EMBL" id="FMXN01000004">
    <property type="protein sequence ID" value="SDB23797.1"/>
    <property type="molecule type" value="Genomic_DNA"/>
</dbReference>
<dbReference type="AlphaFoldDB" id="A0A1G6BTD1"/>
<dbReference type="RefSeq" id="WP_092592220.1">
    <property type="nucleotide sequence ID" value="NZ_FMXN01000004.1"/>
</dbReference>
<protein>
    <submittedName>
        <fullName evidence="2">Uncharacterized membrane protein</fullName>
    </submittedName>
</protein>
<name>A0A1G6BTD1_9GAMM</name>
<dbReference type="OrthoDB" id="5636623at2"/>